<feature type="region of interest" description="Disordered" evidence="1">
    <location>
        <begin position="153"/>
        <end position="176"/>
    </location>
</feature>
<evidence type="ECO:0000313" key="4">
    <source>
        <dbReference type="Proteomes" id="UP000823388"/>
    </source>
</evidence>
<keyword evidence="2" id="KW-0472">Membrane</keyword>
<accession>A0A8T0TMZ5</accession>
<proteinExistence type="predicted"/>
<dbReference type="EMBL" id="CM029043">
    <property type="protein sequence ID" value="KAG2610176.1"/>
    <property type="molecule type" value="Genomic_DNA"/>
</dbReference>
<dbReference type="AlphaFoldDB" id="A0A8T0TMZ5"/>
<keyword evidence="2" id="KW-1133">Transmembrane helix</keyword>
<comment type="caution">
    <text evidence="3">The sequence shown here is derived from an EMBL/GenBank/DDBJ whole genome shotgun (WGS) entry which is preliminary data.</text>
</comment>
<gene>
    <name evidence="3" type="ORF">PVAP13_4KG181233</name>
</gene>
<evidence type="ECO:0000313" key="3">
    <source>
        <dbReference type="EMBL" id="KAG2610176.1"/>
    </source>
</evidence>
<feature type="compositionally biased region" description="Basic and acidic residues" evidence="1">
    <location>
        <begin position="155"/>
        <end position="168"/>
    </location>
</feature>
<keyword evidence="4" id="KW-1185">Reference proteome</keyword>
<keyword evidence="2" id="KW-0812">Transmembrane</keyword>
<name>A0A8T0TMZ5_PANVG</name>
<dbReference type="Proteomes" id="UP000823388">
    <property type="component" value="Chromosome 4K"/>
</dbReference>
<protein>
    <submittedName>
        <fullName evidence="3">Uncharacterized protein</fullName>
    </submittedName>
</protein>
<reference evidence="3" key="1">
    <citation type="submission" date="2020-05" db="EMBL/GenBank/DDBJ databases">
        <title>WGS assembly of Panicum virgatum.</title>
        <authorList>
            <person name="Lovell J.T."/>
            <person name="Jenkins J."/>
            <person name="Shu S."/>
            <person name="Juenger T.E."/>
            <person name="Schmutz J."/>
        </authorList>
    </citation>
    <scope>NUCLEOTIDE SEQUENCE</scope>
    <source>
        <strain evidence="3">AP13</strain>
    </source>
</reference>
<organism evidence="3 4">
    <name type="scientific">Panicum virgatum</name>
    <name type="common">Blackwell switchgrass</name>
    <dbReference type="NCBI Taxonomy" id="38727"/>
    <lineage>
        <taxon>Eukaryota</taxon>
        <taxon>Viridiplantae</taxon>
        <taxon>Streptophyta</taxon>
        <taxon>Embryophyta</taxon>
        <taxon>Tracheophyta</taxon>
        <taxon>Spermatophyta</taxon>
        <taxon>Magnoliopsida</taxon>
        <taxon>Liliopsida</taxon>
        <taxon>Poales</taxon>
        <taxon>Poaceae</taxon>
        <taxon>PACMAD clade</taxon>
        <taxon>Panicoideae</taxon>
        <taxon>Panicodae</taxon>
        <taxon>Paniceae</taxon>
        <taxon>Panicinae</taxon>
        <taxon>Panicum</taxon>
        <taxon>Panicum sect. Hiantes</taxon>
    </lineage>
</organism>
<feature type="transmembrane region" description="Helical" evidence="2">
    <location>
        <begin position="47"/>
        <end position="67"/>
    </location>
</feature>
<sequence length="216" mass="23788">MGNAFSSGAALALCAAFTALELVNLLVPQQGAGTTAAAEAPAIRGAVRTFLPLAAAGGFFTSVALVYRHLHHAGARDLHPVCVGWLARVPFVRRAGSSWRWRGSRRGTRARSGCAPCAARCRHGDLLSGHLAHNRRAHPRRWRGWRWRRRRKRTDRGARGAPRQDGHRSGGWTRLPHGHGPLRRLLISSLKNRCWLPTVKVHRGDALTLPDLITFP</sequence>
<evidence type="ECO:0000256" key="2">
    <source>
        <dbReference type="SAM" id="Phobius"/>
    </source>
</evidence>
<evidence type="ECO:0000256" key="1">
    <source>
        <dbReference type="SAM" id="MobiDB-lite"/>
    </source>
</evidence>